<dbReference type="PATRIC" id="fig|74031.6.peg.864"/>
<dbReference type="AlphaFoldDB" id="A0A0L6CXX2"/>
<evidence type="ECO:0000256" key="8">
    <source>
        <dbReference type="ARBA" id="ARBA00039407"/>
    </source>
</evidence>
<evidence type="ECO:0000256" key="6">
    <source>
        <dbReference type="ARBA" id="ARBA00037979"/>
    </source>
</evidence>
<evidence type="ECO:0000259" key="11">
    <source>
        <dbReference type="Pfam" id="PF03446"/>
    </source>
</evidence>
<dbReference type="InterPro" id="IPR015815">
    <property type="entry name" value="HIBADH-related"/>
</dbReference>
<reference evidence="14" key="1">
    <citation type="submission" date="2015-07" db="EMBL/GenBank/DDBJ databases">
        <title>Draft Genome Sequence of Roseovarius tolerans EL-164, a producer of N-Acylated Alanine Methyl Esters (NAMEs).</title>
        <authorList>
            <person name="Voget S."/>
            <person name="Bruns H."/>
            <person name="Wagner-Doebler I."/>
            <person name="Schulz S."/>
            <person name="Daniel R."/>
        </authorList>
    </citation>
    <scope>NUCLEOTIDE SEQUENCE [LARGE SCALE GENOMIC DNA]</scope>
    <source>
        <strain evidence="14">EL-164</strain>
    </source>
</reference>
<feature type="domain" description="6-phosphogluconate dehydrogenase NADP-binding" evidence="11">
    <location>
        <begin position="5"/>
        <end position="158"/>
    </location>
</feature>
<protein>
    <recommendedName>
        <fullName evidence="8">L-threonate dehydrogenase</fullName>
        <ecNumber evidence="7">1.1.1.411</ecNumber>
    </recommendedName>
</protein>
<dbReference type="RefSeq" id="WP_050661783.1">
    <property type="nucleotide sequence ID" value="NZ_CP118494.1"/>
</dbReference>
<dbReference type="GO" id="GO:0016616">
    <property type="term" value="F:oxidoreductase activity, acting on the CH-OH group of donors, NAD or NADP as acceptor"/>
    <property type="evidence" value="ECO:0007669"/>
    <property type="project" value="InterPro"/>
</dbReference>
<keyword evidence="14" id="KW-1185">Reference proteome</keyword>
<dbReference type="InterPro" id="IPR008927">
    <property type="entry name" value="6-PGluconate_DH-like_C_sf"/>
</dbReference>
<evidence type="ECO:0000256" key="9">
    <source>
        <dbReference type="ARBA" id="ARBA00047312"/>
    </source>
</evidence>
<evidence type="ECO:0000259" key="12">
    <source>
        <dbReference type="Pfam" id="PF14833"/>
    </source>
</evidence>
<comment type="caution">
    <text evidence="13">The sequence shown here is derived from an EMBL/GenBank/DDBJ whole genome shotgun (WGS) entry which is preliminary data.</text>
</comment>
<evidence type="ECO:0000256" key="1">
    <source>
        <dbReference type="ARBA" id="ARBA00022857"/>
    </source>
</evidence>
<accession>A0A0L6CXX2</accession>
<feature type="active site" evidence="10">
    <location>
        <position position="170"/>
    </location>
</feature>
<comment type="similarity">
    <text evidence="6">Belongs to the HIBADH-related family. L-threonate dehydrogenase subfamily.</text>
</comment>
<dbReference type="GO" id="GO:0051287">
    <property type="term" value="F:NAD binding"/>
    <property type="evidence" value="ECO:0007669"/>
    <property type="project" value="InterPro"/>
</dbReference>
<dbReference type="Gene3D" id="1.10.1040.10">
    <property type="entry name" value="N-(1-d-carboxylethyl)-l-norvaline Dehydrogenase, domain 2"/>
    <property type="match status" value="1"/>
</dbReference>
<feature type="domain" description="3-hydroxyisobutyrate dehydrogenase-like NAD-binding" evidence="12">
    <location>
        <begin position="164"/>
        <end position="282"/>
    </location>
</feature>
<keyword evidence="2 13" id="KW-0560">Oxidoreductase</keyword>
<dbReference type="STRING" id="74031.SAMN04488077_101219"/>
<dbReference type="EMBL" id="LGVV01000007">
    <property type="protein sequence ID" value="KNX42540.1"/>
    <property type="molecule type" value="Genomic_DNA"/>
</dbReference>
<evidence type="ECO:0000313" key="13">
    <source>
        <dbReference type="EMBL" id="KNX42540.1"/>
    </source>
</evidence>
<organism evidence="13 14">
    <name type="scientific">Roseovarius tolerans</name>
    <dbReference type="NCBI Taxonomy" id="74031"/>
    <lineage>
        <taxon>Bacteria</taxon>
        <taxon>Pseudomonadati</taxon>
        <taxon>Pseudomonadota</taxon>
        <taxon>Alphaproteobacteria</taxon>
        <taxon>Rhodobacterales</taxon>
        <taxon>Roseobacteraceae</taxon>
        <taxon>Roseovarius</taxon>
    </lineage>
</organism>
<comment type="function">
    <text evidence="5">Catalyzes oxidation of L-threonate to 2-oxo-tetronate. Can use either NAD(+) or NADP(+) as cosubstrate, with a preference for NAD(+).</text>
</comment>
<dbReference type="Proteomes" id="UP000037046">
    <property type="component" value="Unassembled WGS sequence"/>
</dbReference>
<dbReference type="InterPro" id="IPR006115">
    <property type="entry name" value="6PGDH_NADP-bd"/>
</dbReference>
<evidence type="ECO:0000256" key="5">
    <source>
        <dbReference type="ARBA" id="ARBA00037062"/>
    </source>
</evidence>
<evidence type="ECO:0000256" key="10">
    <source>
        <dbReference type="PIRSR" id="PIRSR000103-1"/>
    </source>
</evidence>
<dbReference type="GO" id="GO:0050661">
    <property type="term" value="F:NADP binding"/>
    <property type="evidence" value="ECO:0007669"/>
    <property type="project" value="InterPro"/>
</dbReference>
<dbReference type="Pfam" id="PF14833">
    <property type="entry name" value="NAD_binding_11"/>
    <property type="match status" value="1"/>
</dbReference>
<keyword evidence="3" id="KW-0520">NAD</keyword>
<comment type="catalytic activity">
    <reaction evidence="9">
        <text>L-threonate + NAD(+) = 2-dehydro-L-erythronate + NADH + H(+)</text>
        <dbReference type="Rhea" id="RHEA:52548"/>
        <dbReference type="ChEBI" id="CHEBI:15378"/>
        <dbReference type="ChEBI" id="CHEBI:57540"/>
        <dbReference type="ChEBI" id="CHEBI:57561"/>
        <dbReference type="ChEBI" id="CHEBI:57945"/>
        <dbReference type="ChEBI" id="CHEBI:136669"/>
        <dbReference type="EC" id="1.1.1.411"/>
    </reaction>
</comment>
<keyword evidence="1" id="KW-0521">NADP</keyword>
<name>A0A0L6CXX2_9RHOB</name>
<dbReference type="NCBIfam" id="NF043037">
    <property type="entry name" value="ThreonDh"/>
    <property type="match status" value="1"/>
</dbReference>
<gene>
    <name evidence="13" type="primary">hgd_1</name>
    <name evidence="13" type="ORF">ROTO_08420</name>
</gene>
<evidence type="ECO:0000256" key="2">
    <source>
        <dbReference type="ARBA" id="ARBA00023002"/>
    </source>
</evidence>
<dbReference type="OrthoDB" id="9812907at2"/>
<dbReference type="EC" id="1.1.1.411" evidence="7"/>
<dbReference type="Pfam" id="PF03446">
    <property type="entry name" value="NAD_binding_2"/>
    <property type="match status" value="1"/>
</dbReference>
<dbReference type="Gene3D" id="3.40.50.720">
    <property type="entry name" value="NAD(P)-binding Rossmann-like Domain"/>
    <property type="match status" value="1"/>
</dbReference>
<dbReference type="InterPro" id="IPR050006">
    <property type="entry name" value="LtnD"/>
</dbReference>
<dbReference type="SUPFAM" id="SSF48179">
    <property type="entry name" value="6-phosphogluconate dehydrogenase C-terminal domain-like"/>
    <property type="match status" value="1"/>
</dbReference>
<dbReference type="SUPFAM" id="SSF51735">
    <property type="entry name" value="NAD(P)-binding Rossmann-fold domains"/>
    <property type="match status" value="1"/>
</dbReference>
<proteinExistence type="inferred from homology"/>
<dbReference type="PIRSF" id="PIRSF000103">
    <property type="entry name" value="HIBADH"/>
    <property type="match status" value="1"/>
</dbReference>
<keyword evidence="4" id="KW-0119">Carbohydrate metabolism</keyword>
<dbReference type="InterPro" id="IPR036291">
    <property type="entry name" value="NAD(P)-bd_dom_sf"/>
</dbReference>
<evidence type="ECO:0000313" key="14">
    <source>
        <dbReference type="Proteomes" id="UP000037046"/>
    </source>
</evidence>
<evidence type="ECO:0000256" key="3">
    <source>
        <dbReference type="ARBA" id="ARBA00023027"/>
    </source>
</evidence>
<sequence length="296" mass="30299">MMRTVHFAGLGSMGLGMAHSALRAGLEVYGFDPDPSRVAELTAVGGQPLTPDSPPAEILVCVVLNADQMRAALFGPEGWARHLAPGGTILGCATVPPDFAREMEGEATRAGFHYLDAPISGGAAKATEGRLSIMASGSAKAFERAAPVLDAMAETVHRLGDSAGAGSAMKAVNQLLAGVHIAAMGEALSFAASQGLDLARVLDIIRVSAGTSWMFENRAPHVIEADYTPRSAITIWPKDLGIVTAIAGAANLPLPVTEAALTQYREAAAAGLGAEDDAAITKHTAARAGVKLPGDG</sequence>
<evidence type="ECO:0000256" key="4">
    <source>
        <dbReference type="ARBA" id="ARBA00023277"/>
    </source>
</evidence>
<dbReference type="PANTHER" id="PTHR43060:SF17">
    <property type="entry name" value="L-THREONATE DEHYDROGENASE"/>
    <property type="match status" value="1"/>
</dbReference>
<evidence type="ECO:0000256" key="7">
    <source>
        <dbReference type="ARBA" id="ARBA00038870"/>
    </source>
</evidence>
<dbReference type="InterPro" id="IPR029154">
    <property type="entry name" value="HIBADH-like_NADP-bd"/>
</dbReference>
<dbReference type="InterPro" id="IPR013328">
    <property type="entry name" value="6PGD_dom2"/>
</dbReference>
<dbReference type="PANTHER" id="PTHR43060">
    <property type="entry name" value="3-HYDROXYISOBUTYRATE DEHYDROGENASE-LIKE 1, MITOCHONDRIAL-RELATED"/>
    <property type="match status" value="1"/>
</dbReference>